<evidence type="ECO:0000256" key="2">
    <source>
        <dbReference type="ARBA" id="ARBA00023002"/>
    </source>
</evidence>
<gene>
    <name evidence="5" type="ORF">SAMN02982929_00261</name>
    <name evidence="6" type="ORF">SAMN05216506_101771</name>
</gene>
<dbReference type="Gene3D" id="3.40.50.720">
    <property type="entry name" value="NAD(P)-binding Rossmann-like Domain"/>
    <property type="match status" value="1"/>
</dbReference>
<evidence type="ECO:0000313" key="6">
    <source>
        <dbReference type="EMBL" id="SFC44972.1"/>
    </source>
</evidence>
<proteinExistence type="inferred from homology"/>
<dbReference type="EMBL" id="FOME01000001">
    <property type="protein sequence ID" value="SFC44972.1"/>
    <property type="molecule type" value="Genomic_DNA"/>
</dbReference>
<accession>A0A1I1JAF8</accession>
<dbReference type="RefSeq" id="WP_093346033.1">
    <property type="nucleotide sequence ID" value="NZ_FNVB01000002.1"/>
</dbReference>
<dbReference type="InterPro" id="IPR006115">
    <property type="entry name" value="6PGDH_NADP-bd"/>
</dbReference>
<dbReference type="Proteomes" id="UP000199690">
    <property type="component" value="Unassembled WGS sequence"/>
</dbReference>
<dbReference type="Proteomes" id="UP000236729">
    <property type="component" value="Unassembled WGS sequence"/>
</dbReference>
<evidence type="ECO:0000259" key="3">
    <source>
        <dbReference type="Pfam" id="PF03446"/>
    </source>
</evidence>
<feature type="domain" description="NADPH-dependent reductive aminase-like C-terminal" evidence="4">
    <location>
        <begin position="159"/>
        <end position="284"/>
    </location>
</feature>
<feature type="domain" description="6-phosphogluconate dehydrogenase NADP-binding" evidence="3">
    <location>
        <begin position="5"/>
        <end position="152"/>
    </location>
</feature>
<evidence type="ECO:0000256" key="1">
    <source>
        <dbReference type="ARBA" id="ARBA00009080"/>
    </source>
</evidence>
<dbReference type="Gene3D" id="1.10.1040.10">
    <property type="entry name" value="N-(1-d-carboxylethyl)-l-norvaline Dehydrogenase, domain 2"/>
    <property type="match status" value="1"/>
</dbReference>
<dbReference type="SUPFAM" id="SSF51735">
    <property type="entry name" value="NAD(P)-binding Rossmann-fold domains"/>
    <property type="match status" value="1"/>
</dbReference>
<dbReference type="GO" id="GO:0050661">
    <property type="term" value="F:NADP binding"/>
    <property type="evidence" value="ECO:0007669"/>
    <property type="project" value="InterPro"/>
</dbReference>
<evidence type="ECO:0000313" key="5">
    <source>
        <dbReference type="EMBL" id="SEF63573.1"/>
    </source>
</evidence>
<dbReference type="InterPro" id="IPR036291">
    <property type="entry name" value="NAD(P)-bd_dom_sf"/>
</dbReference>
<reference evidence="7 8" key="2">
    <citation type="submission" date="2016-10" db="EMBL/GenBank/DDBJ databases">
        <authorList>
            <person name="Varghese N."/>
            <person name="Submissions S."/>
        </authorList>
    </citation>
    <scope>NUCLEOTIDE SEQUENCE [LARGE SCALE GENOMIC DNA]</scope>
    <source>
        <strain evidence="8">ATCC 20501</strain>
        <strain evidence="6 7">CGMCC 4.3529</strain>
    </source>
</reference>
<accession>A0A1H5TLD6</accession>
<dbReference type="GO" id="GO:0016491">
    <property type="term" value="F:oxidoreductase activity"/>
    <property type="evidence" value="ECO:0007669"/>
    <property type="project" value="UniProtKB-KW"/>
</dbReference>
<dbReference type="AlphaFoldDB" id="A0A1H5TLD6"/>
<dbReference type="InterPro" id="IPR051265">
    <property type="entry name" value="HIBADH-related_NP60_sf"/>
</dbReference>
<dbReference type="PANTHER" id="PTHR43580:SF2">
    <property type="entry name" value="CYTOKINE-LIKE NUCLEAR FACTOR N-PAC"/>
    <property type="match status" value="1"/>
</dbReference>
<comment type="similarity">
    <text evidence="1">Belongs to the HIBADH-related family.</text>
</comment>
<dbReference type="PIRSF" id="PIRSF000103">
    <property type="entry name" value="HIBADH"/>
    <property type="match status" value="1"/>
</dbReference>
<dbReference type="InterPro" id="IPR013328">
    <property type="entry name" value="6PGD_dom2"/>
</dbReference>
<evidence type="ECO:0000259" key="4">
    <source>
        <dbReference type="Pfam" id="PF21761"/>
    </source>
</evidence>
<keyword evidence="7" id="KW-1185">Reference proteome</keyword>
<dbReference type="SMR" id="A0A1H5TLD6"/>
<sequence>MKQPVTLIGLGPMGKAMVHALLDAGHPVTVWNRTASRADDVVARGAVRAAAPAEAVRAADLVVLSLTDYAAMYDVLGRVEDLTGKVVVNLSSDSPEVTREAAKWAEQRGARFLTGGVMVPAPMIGTEASYVYYSGSKDLFDAHEKTLGVIGKPHHMGTDPGLAQLFYQANLDVFLTALSAFLHGSALLGSAGVPAKDFAPWAAQVLQLVIQFLPRSAEQVDADEHPGDLSTVTMMGATADHVLAASEEAGIDLELPRAIKSHYDRTIAAGKGGDNWTRLIDGIRNPG</sequence>
<dbReference type="PANTHER" id="PTHR43580">
    <property type="entry name" value="OXIDOREDUCTASE GLYR1-RELATED"/>
    <property type="match status" value="1"/>
</dbReference>
<name>A0A1H5TLD6_9PSEU</name>
<protein>
    <submittedName>
        <fullName evidence="5">3-hydroxyisobutyrate dehydrogenase</fullName>
    </submittedName>
</protein>
<organism evidence="5 8">
    <name type="scientific">Saccharopolyspora kobensis</name>
    <dbReference type="NCBI Taxonomy" id="146035"/>
    <lineage>
        <taxon>Bacteria</taxon>
        <taxon>Bacillati</taxon>
        <taxon>Actinomycetota</taxon>
        <taxon>Actinomycetes</taxon>
        <taxon>Pseudonocardiales</taxon>
        <taxon>Pseudonocardiaceae</taxon>
        <taxon>Saccharopolyspora</taxon>
    </lineage>
</organism>
<dbReference type="EMBL" id="FNVB01000002">
    <property type="protein sequence ID" value="SEF63573.1"/>
    <property type="molecule type" value="Genomic_DNA"/>
</dbReference>
<reference evidence="5" key="1">
    <citation type="submission" date="2016-10" db="EMBL/GenBank/DDBJ databases">
        <authorList>
            <person name="de Groot N.N."/>
        </authorList>
    </citation>
    <scope>NUCLEOTIDE SEQUENCE [LARGE SCALE GENOMIC DNA]</scope>
    <source>
        <strain evidence="5">ATCC 20501</strain>
    </source>
</reference>
<dbReference type="InterPro" id="IPR048666">
    <property type="entry name" value="RedAm-like_C"/>
</dbReference>
<dbReference type="InterPro" id="IPR015815">
    <property type="entry name" value="HIBADH-related"/>
</dbReference>
<dbReference type="Pfam" id="PF03446">
    <property type="entry name" value="NAD_binding_2"/>
    <property type="match status" value="1"/>
</dbReference>
<keyword evidence="2" id="KW-0560">Oxidoreductase</keyword>
<evidence type="ECO:0000313" key="8">
    <source>
        <dbReference type="Proteomes" id="UP000236729"/>
    </source>
</evidence>
<dbReference type="Pfam" id="PF21761">
    <property type="entry name" value="RedAm-like_C"/>
    <property type="match status" value="1"/>
</dbReference>
<evidence type="ECO:0000313" key="7">
    <source>
        <dbReference type="Proteomes" id="UP000199690"/>
    </source>
</evidence>